<evidence type="ECO:0000313" key="8">
    <source>
        <dbReference type="EMBL" id="CCH79765.1"/>
    </source>
</evidence>
<dbReference type="GO" id="GO:0004497">
    <property type="term" value="F:monooxygenase activity"/>
    <property type="evidence" value="ECO:0007669"/>
    <property type="project" value="UniProtKB-ARBA"/>
</dbReference>
<accession>A0A077M6V2</accession>
<keyword evidence="3" id="KW-0479">Metal-binding</keyword>
<sequence length="432" mass="48351">MNPLQRAAPVDVEALIARRPMGLSLEAPFYTDEAIYDLDLARIFGRHWLFCATEAQIPEPGDYVTMDVGPYSVILVRDEGGSIRAHHNVCRHRGARVLWDECGSVANIVCPYHQWTYRTDGTLIFAESQPPTFEMEAYGLRPVSVRTMAGLVFVHLGERPPDDFAEMAAVLESYLAPYDLRNTKVARQEEVVQEGNWKLVLENNRECRYNEASHPDLATSYFPVFGYSENDISPQLRPVFERYLVAAERLEAARAAAGFPRDERREIDTRVTGFHISHHPLDGEGSSFGPHAEPLCTRLLGSIGQPAFGDLSLKFQPNAWFHFLSDHAVLFRMLPAGPTRSVLQTTWLVHRDAVEGVDYDPEALTRSWRITNAQDTALIAKAQDGVENPAYEPGPYSLVEDDIEACIRWYVDRLTATGEDVGAAVAQYAAGL</sequence>
<dbReference type="CDD" id="cd03469">
    <property type="entry name" value="Rieske_RO_Alpha_N"/>
    <property type="match status" value="1"/>
</dbReference>
<dbReference type="EMBL" id="CAJB01000389">
    <property type="protein sequence ID" value="CCH79765.1"/>
    <property type="molecule type" value="Genomic_DNA"/>
</dbReference>
<keyword evidence="6" id="KW-0411">Iron-sulfur</keyword>
<dbReference type="PANTHER" id="PTHR43756">
    <property type="entry name" value="CHOLINE MONOOXYGENASE, CHLOROPLASTIC"/>
    <property type="match status" value="1"/>
</dbReference>
<name>A0A077M6V2_9MICO</name>
<evidence type="ECO:0000313" key="9">
    <source>
        <dbReference type="Proteomes" id="UP000035721"/>
    </source>
</evidence>
<evidence type="ECO:0000256" key="3">
    <source>
        <dbReference type="ARBA" id="ARBA00022723"/>
    </source>
</evidence>
<comment type="caution">
    <text evidence="8">The sequence shown here is derived from an EMBL/GenBank/DDBJ whole genome shotgun (WGS) entry which is preliminary data.</text>
</comment>
<dbReference type="Gene3D" id="2.102.10.10">
    <property type="entry name" value="Rieske [2Fe-2S] iron-sulphur domain"/>
    <property type="match status" value="1"/>
</dbReference>
<organism evidence="8 9">
    <name type="scientific">Nostocoides japonicum T1-X7</name>
    <dbReference type="NCBI Taxonomy" id="1194083"/>
    <lineage>
        <taxon>Bacteria</taxon>
        <taxon>Bacillati</taxon>
        <taxon>Actinomycetota</taxon>
        <taxon>Actinomycetes</taxon>
        <taxon>Micrococcales</taxon>
        <taxon>Intrasporangiaceae</taxon>
        <taxon>Nostocoides</taxon>
    </lineage>
</organism>
<dbReference type="InterPro" id="IPR001663">
    <property type="entry name" value="Rng_hydr_dOase-A"/>
</dbReference>
<dbReference type="Pfam" id="PF00848">
    <property type="entry name" value="Ring_hydroxyl_A"/>
    <property type="match status" value="1"/>
</dbReference>
<keyword evidence="4" id="KW-0560">Oxidoreductase</keyword>
<keyword evidence="5" id="KW-0408">Iron</keyword>
<evidence type="ECO:0000256" key="4">
    <source>
        <dbReference type="ARBA" id="ARBA00023002"/>
    </source>
</evidence>
<keyword evidence="9" id="KW-1185">Reference proteome</keyword>
<evidence type="ECO:0000259" key="7">
    <source>
        <dbReference type="PROSITE" id="PS51296"/>
    </source>
</evidence>
<protein>
    <submittedName>
        <fullName evidence="8">Rieske (2Fe-2S) iron-sulphur domain protein</fullName>
    </submittedName>
</protein>
<dbReference type="SUPFAM" id="SSF50022">
    <property type="entry name" value="ISP domain"/>
    <property type="match status" value="1"/>
</dbReference>
<dbReference type="GO" id="GO:0051537">
    <property type="term" value="F:2 iron, 2 sulfur cluster binding"/>
    <property type="evidence" value="ECO:0007669"/>
    <property type="project" value="UniProtKB-KW"/>
</dbReference>
<dbReference type="PROSITE" id="PS51296">
    <property type="entry name" value="RIESKE"/>
    <property type="match status" value="1"/>
</dbReference>
<dbReference type="Gene3D" id="3.90.380.10">
    <property type="entry name" value="Naphthalene 1,2-dioxygenase Alpha Subunit, Chain A, domain 1"/>
    <property type="match status" value="1"/>
</dbReference>
<dbReference type="PANTHER" id="PTHR43756:SF5">
    <property type="entry name" value="CHOLINE MONOOXYGENASE, CHLOROPLASTIC"/>
    <property type="match status" value="1"/>
</dbReference>
<proteinExistence type="predicted"/>
<keyword evidence="2" id="KW-0001">2Fe-2S</keyword>
<dbReference type="AlphaFoldDB" id="A0A077M6V2"/>
<dbReference type="GO" id="GO:0016705">
    <property type="term" value="F:oxidoreductase activity, acting on paired donors, with incorporation or reduction of molecular oxygen"/>
    <property type="evidence" value="ECO:0007669"/>
    <property type="project" value="UniProtKB-ARBA"/>
</dbReference>
<dbReference type="Pfam" id="PF00355">
    <property type="entry name" value="Rieske"/>
    <property type="match status" value="1"/>
</dbReference>
<dbReference type="InterPro" id="IPR036922">
    <property type="entry name" value="Rieske_2Fe-2S_sf"/>
</dbReference>
<dbReference type="SUPFAM" id="SSF55961">
    <property type="entry name" value="Bet v1-like"/>
    <property type="match status" value="1"/>
</dbReference>
<dbReference type="Proteomes" id="UP000035721">
    <property type="component" value="Unassembled WGS sequence"/>
</dbReference>
<evidence type="ECO:0000256" key="5">
    <source>
        <dbReference type="ARBA" id="ARBA00023004"/>
    </source>
</evidence>
<dbReference type="OrthoDB" id="5243643at2"/>
<reference evidence="8 9" key="1">
    <citation type="journal article" date="2013" name="ISME J.">
        <title>A metabolic model for members of the genus Tetrasphaera involved in enhanced biological phosphorus removal.</title>
        <authorList>
            <person name="Kristiansen R."/>
            <person name="Nguyen H.T.T."/>
            <person name="Saunders A.M."/>
            <person name="Nielsen J.L."/>
            <person name="Wimmer R."/>
            <person name="Le V.Q."/>
            <person name="McIlroy S.J."/>
            <person name="Petrovski S."/>
            <person name="Seviour R.J."/>
            <person name="Calteau A."/>
            <person name="Nielsen K.L."/>
            <person name="Nielsen P.H."/>
        </authorList>
    </citation>
    <scope>NUCLEOTIDE SEQUENCE [LARGE SCALE GENOMIC DNA]</scope>
    <source>
        <strain evidence="8 9">T1-X7</strain>
    </source>
</reference>
<evidence type="ECO:0000256" key="2">
    <source>
        <dbReference type="ARBA" id="ARBA00022714"/>
    </source>
</evidence>
<feature type="domain" description="Rieske" evidence="7">
    <location>
        <begin position="48"/>
        <end position="154"/>
    </location>
</feature>
<gene>
    <name evidence="8" type="ORF">BN12_570007</name>
</gene>
<dbReference type="RefSeq" id="WP_048551723.1">
    <property type="nucleotide sequence ID" value="NZ_HF570958.1"/>
</dbReference>
<dbReference type="InterPro" id="IPR017941">
    <property type="entry name" value="Rieske_2Fe-2S"/>
</dbReference>
<evidence type="ECO:0000256" key="6">
    <source>
        <dbReference type="ARBA" id="ARBA00023014"/>
    </source>
</evidence>
<evidence type="ECO:0000256" key="1">
    <source>
        <dbReference type="ARBA" id="ARBA00001962"/>
    </source>
</evidence>
<dbReference type="STRING" id="1194083.BN12_570007"/>
<dbReference type="GO" id="GO:0005506">
    <property type="term" value="F:iron ion binding"/>
    <property type="evidence" value="ECO:0007669"/>
    <property type="project" value="InterPro"/>
</dbReference>
<dbReference type="InterPro" id="IPR015879">
    <property type="entry name" value="Ring_hydroxy_dOase_asu_C_dom"/>
</dbReference>
<dbReference type="PRINTS" id="PR00090">
    <property type="entry name" value="RNGDIOXGNASE"/>
</dbReference>
<comment type="cofactor">
    <cofactor evidence="1">
        <name>Fe cation</name>
        <dbReference type="ChEBI" id="CHEBI:24875"/>
    </cofactor>
</comment>